<feature type="transmembrane region" description="Helical" evidence="1">
    <location>
        <begin position="12"/>
        <end position="32"/>
    </location>
</feature>
<dbReference type="STRING" id="1317117.ATO7_03405"/>
<evidence type="ECO:0000256" key="1">
    <source>
        <dbReference type="SAM" id="Phobius"/>
    </source>
</evidence>
<reference evidence="2 3" key="1">
    <citation type="submission" date="2013-04" db="EMBL/GenBank/DDBJ databases">
        <title>Oceanococcus atlanticus 22II-S10r2 Genome Sequencing.</title>
        <authorList>
            <person name="Lai Q."/>
            <person name="Li G."/>
            <person name="Shao Z."/>
        </authorList>
    </citation>
    <scope>NUCLEOTIDE SEQUENCE [LARGE SCALE GENOMIC DNA]</scope>
    <source>
        <strain evidence="2 3">22II-S10r2</strain>
    </source>
</reference>
<keyword evidence="1" id="KW-1133">Transmembrane helix</keyword>
<dbReference type="RefSeq" id="WP_083559535.1">
    <property type="nucleotide sequence ID" value="NZ_AQQV01000001.1"/>
</dbReference>
<comment type="caution">
    <text evidence="2">The sequence shown here is derived from an EMBL/GenBank/DDBJ whole genome shotgun (WGS) entry which is preliminary data.</text>
</comment>
<dbReference type="InterPro" id="IPR021244">
    <property type="entry name" value="DUF2802"/>
</dbReference>
<gene>
    <name evidence="2" type="ORF">ATO7_03405</name>
</gene>
<organism evidence="2 3">
    <name type="scientific">Oceanococcus atlanticus</name>
    <dbReference type="NCBI Taxonomy" id="1317117"/>
    <lineage>
        <taxon>Bacteria</taxon>
        <taxon>Pseudomonadati</taxon>
        <taxon>Pseudomonadota</taxon>
        <taxon>Gammaproteobacteria</taxon>
        <taxon>Chromatiales</taxon>
        <taxon>Oceanococcaceae</taxon>
        <taxon>Oceanococcus</taxon>
    </lineage>
</organism>
<keyword evidence="1" id="KW-0812">Transmembrane</keyword>
<dbReference type="Pfam" id="PF10975">
    <property type="entry name" value="DUF2802"/>
    <property type="match status" value="1"/>
</dbReference>
<sequence length="151" mass="16983">MFDPHFFLDLDRYTAAIFGLVGVLATVLVLLLRRQRTSDSGDAQMRERMQAHQQAELAFAGATEAAMSDLKSSVEGLATCLANLELRMRTVDQRQRKFDDMAVQFSRRRGFDEAVQLVRDGIPPTDVARRCGVPLAEAELLQRIHQQVNAH</sequence>
<name>A0A1Y1SHL2_9GAMM</name>
<keyword evidence="3" id="KW-1185">Reference proteome</keyword>
<evidence type="ECO:0000313" key="3">
    <source>
        <dbReference type="Proteomes" id="UP000192342"/>
    </source>
</evidence>
<keyword evidence="1" id="KW-0472">Membrane</keyword>
<proteinExistence type="predicted"/>
<dbReference type="Proteomes" id="UP000192342">
    <property type="component" value="Unassembled WGS sequence"/>
</dbReference>
<evidence type="ECO:0008006" key="4">
    <source>
        <dbReference type="Google" id="ProtNLM"/>
    </source>
</evidence>
<protein>
    <recommendedName>
        <fullName evidence="4">DUF2802 domain-containing protein</fullName>
    </recommendedName>
</protein>
<evidence type="ECO:0000313" key="2">
    <source>
        <dbReference type="EMBL" id="ORE88890.1"/>
    </source>
</evidence>
<accession>A0A1Y1SHL2</accession>
<dbReference type="OrthoDB" id="5600183at2"/>
<dbReference type="EMBL" id="AQQV01000001">
    <property type="protein sequence ID" value="ORE88890.1"/>
    <property type="molecule type" value="Genomic_DNA"/>
</dbReference>
<dbReference type="AlphaFoldDB" id="A0A1Y1SHL2"/>